<gene>
    <name evidence="4" type="primary">Acey_s0736.g1941</name>
    <name evidence="4" type="ORF">Y032_0736g1941</name>
</gene>
<proteinExistence type="predicted"/>
<evidence type="ECO:0000259" key="3">
    <source>
        <dbReference type="PROSITE" id="PS50041"/>
    </source>
</evidence>
<dbReference type="InterPro" id="IPR050976">
    <property type="entry name" value="Snaclec"/>
</dbReference>
<dbReference type="PANTHER" id="PTHR22991:SF40">
    <property type="entry name" value="PROTEIN CBG13490"/>
    <property type="match status" value="1"/>
</dbReference>
<dbReference type="PANTHER" id="PTHR22991">
    <property type="entry name" value="PROTEIN CBG13490"/>
    <property type="match status" value="1"/>
</dbReference>
<sequence>MCGTWPFLLIICFLFPANVTTINEHCQRRFSWWKRYLDFEYAVWCSSKTAEHGDAERRCLIYGGELASIHNDKENEFVHDLVREYTKGKGYAWIGLRKRLYTWTWSDQTPVRYDRLVDSLPNKLAYCAVVTRECKDWSGLHCHNSSVHAAVCKKKYNGGGQDEKGGKSCKT</sequence>
<dbReference type="OrthoDB" id="5877732at2759"/>
<name>A0A016WGQ1_9BILA</name>
<comment type="caution">
    <text evidence="4">The sequence shown here is derived from an EMBL/GenBank/DDBJ whole genome shotgun (WGS) entry which is preliminary data.</text>
</comment>
<dbReference type="InterPro" id="IPR016186">
    <property type="entry name" value="C-type_lectin-like/link_sf"/>
</dbReference>
<dbReference type="Pfam" id="PF00059">
    <property type="entry name" value="Lectin_C"/>
    <property type="match status" value="1"/>
</dbReference>
<organism evidence="4 5">
    <name type="scientific">Ancylostoma ceylanicum</name>
    <dbReference type="NCBI Taxonomy" id="53326"/>
    <lineage>
        <taxon>Eukaryota</taxon>
        <taxon>Metazoa</taxon>
        <taxon>Ecdysozoa</taxon>
        <taxon>Nematoda</taxon>
        <taxon>Chromadorea</taxon>
        <taxon>Rhabditida</taxon>
        <taxon>Rhabditina</taxon>
        <taxon>Rhabditomorpha</taxon>
        <taxon>Strongyloidea</taxon>
        <taxon>Ancylostomatidae</taxon>
        <taxon>Ancylostomatinae</taxon>
        <taxon>Ancylostoma</taxon>
    </lineage>
</organism>
<dbReference type="PROSITE" id="PS50041">
    <property type="entry name" value="C_TYPE_LECTIN_2"/>
    <property type="match status" value="1"/>
</dbReference>
<dbReference type="Gene3D" id="3.10.100.10">
    <property type="entry name" value="Mannose-Binding Protein A, subunit A"/>
    <property type="match status" value="1"/>
</dbReference>
<evidence type="ECO:0000256" key="1">
    <source>
        <dbReference type="ARBA" id="ARBA00023157"/>
    </source>
</evidence>
<dbReference type="InterPro" id="IPR001304">
    <property type="entry name" value="C-type_lectin-like"/>
</dbReference>
<feature type="domain" description="C-type lectin" evidence="3">
    <location>
        <begin position="54"/>
        <end position="142"/>
    </location>
</feature>
<dbReference type="SMART" id="SM00034">
    <property type="entry name" value="CLECT"/>
    <property type="match status" value="1"/>
</dbReference>
<evidence type="ECO:0000313" key="4">
    <source>
        <dbReference type="EMBL" id="EYC38183.1"/>
    </source>
</evidence>
<dbReference type="EMBL" id="JARK01000336">
    <property type="protein sequence ID" value="EYC38183.1"/>
    <property type="molecule type" value="Genomic_DNA"/>
</dbReference>
<dbReference type="CDD" id="cd00037">
    <property type="entry name" value="CLECT"/>
    <property type="match status" value="1"/>
</dbReference>
<keyword evidence="2" id="KW-0732">Signal</keyword>
<evidence type="ECO:0000256" key="2">
    <source>
        <dbReference type="SAM" id="SignalP"/>
    </source>
</evidence>
<keyword evidence="1" id="KW-1015">Disulfide bond</keyword>
<feature type="chain" id="PRO_5001494658" description="C-type lectin domain-containing protein" evidence="2">
    <location>
        <begin position="22"/>
        <end position="171"/>
    </location>
</feature>
<keyword evidence="5" id="KW-1185">Reference proteome</keyword>
<dbReference type="InterPro" id="IPR016187">
    <property type="entry name" value="CTDL_fold"/>
</dbReference>
<dbReference type="STRING" id="53326.A0A016WGQ1"/>
<reference evidence="5" key="1">
    <citation type="journal article" date="2015" name="Nat. Genet.">
        <title>The genome and transcriptome of the zoonotic hookworm Ancylostoma ceylanicum identify infection-specific gene families.</title>
        <authorList>
            <person name="Schwarz E.M."/>
            <person name="Hu Y."/>
            <person name="Antoshechkin I."/>
            <person name="Miller M.M."/>
            <person name="Sternberg P.W."/>
            <person name="Aroian R.V."/>
        </authorList>
    </citation>
    <scope>NUCLEOTIDE SEQUENCE</scope>
    <source>
        <strain evidence="5">HY135</strain>
    </source>
</reference>
<dbReference type="Proteomes" id="UP000024635">
    <property type="component" value="Unassembled WGS sequence"/>
</dbReference>
<dbReference type="AlphaFoldDB" id="A0A016WGQ1"/>
<evidence type="ECO:0000313" key="5">
    <source>
        <dbReference type="Proteomes" id="UP000024635"/>
    </source>
</evidence>
<accession>A0A016WGQ1</accession>
<feature type="signal peptide" evidence="2">
    <location>
        <begin position="1"/>
        <end position="21"/>
    </location>
</feature>
<dbReference type="SUPFAM" id="SSF56436">
    <property type="entry name" value="C-type lectin-like"/>
    <property type="match status" value="1"/>
</dbReference>
<protein>
    <recommendedName>
        <fullName evidence="3">C-type lectin domain-containing protein</fullName>
    </recommendedName>
</protein>